<name>A0ACC0XL36_9ROSI</name>
<comment type="caution">
    <text evidence="1">The sequence shown here is derived from an EMBL/GenBank/DDBJ whole genome shotgun (WGS) entry which is preliminary data.</text>
</comment>
<accession>A0ACC0XL36</accession>
<protein>
    <submittedName>
        <fullName evidence="1">Uncharacterized protein</fullName>
    </submittedName>
</protein>
<dbReference type="EMBL" id="CM047747">
    <property type="protein sequence ID" value="KAJ0018210.1"/>
    <property type="molecule type" value="Genomic_DNA"/>
</dbReference>
<evidence type="ECO:0000313" key="1">
    <source>
        <dbReference type="EMBL" id="KAJ0018210.1"/>
    </source>
</evidence>
<organism evidence="1 2">
    <name type="scientific">Pistacia integerrima</name>
    <dbReference type="NCBI Taxonomy" id="434235"/>
    <lineage>
        <taxon>Eukaryota</taxon>
        <taxon>Viridiplantae</taxon>
        <taxon>Streptophyta</taxon>
        <taxon>Embryophyta</taxon>
        <taxon>Tracheophyta</taxon>
        <taxon>Spermatophyta</taxon>
        <taxon>Magnoliopsida</taxon>
        <taxon>eudicotyledons</taxon>
        <taxon>Gunneridae</taxon>
        <taxon>Pentapetalae</taxon>
        <taxon>rosids</taxon>
        <taxon>malvids</taxon>
        <taxon>Sapindales</taxon>
        <taxon>Anacardiaceae</taxon>
        <taxon>Pistacia</taxon>
    </lineage>
</organism>
<dbReference type="Proteomes" id="UP001163603">
    <property type="component" value="Chromosome 12"/>
</dbReference>
<reference evidence="2" key="1">
    <citation type="journal article" date="2023" name="G3 (Bethesda)">
        <title>Genome assembly and association tests identify interacting loci associated with vigor, precocity, and sex in interspecific pistachio rootstocks.</title>
        <authorList>
            <person name="Palmer W."/>
            <person name="Jacygrad E."/>
            <person name="Sagayaradj S."/>
            <person name="Cavanaugh K."/>
            <person name="Han R."/>
            <person name="Bertier L."/>
            <person name="Beede B."/>
            <person name="Kafkas S."/>
            <person name="Golino D."/>
            <person name="Preece J."/>
            <person name="Michelmore R."/>
        </authorList>
    </citation>
    <scope>NUCLEOTIDE SEQUENCE [LARGE SCALE GENOMIC DNA]</scope>
</reference>
<proteinExistence type="predicted"/>
<keyword evidence="2" id="KW-1185">Reference proteome</keyword>
<sequence length="64" mass="7766">MTYSNRLMQFLIRLNESFDHIRNQILGMDPLPTVNKAYSMVLRVEKQREVHIVDFERICEKERI</sequence>
<evidence type="ECO:0000313" key="2">
    <source>
        <dbReference type="Proteomes" id="UP001163603"/>
    </source>
</evidence>
<gene>
    <name evidence="1" type="ORF">Pint_11898</name>
</gene>